<dbReference type="AlphaFoldDB" id="D1AYH8"/>
<accession>D1AYH8</accession>
<keyword evidence="2" id="KW-1185">Reference proteome</keyword>
<reference evidence="1 2" key="1">
    <citation type="journal article" date="2009" name="Stand. Genomic Sci.">
        <title>Complete genome sequence of Streptobacillus moniliformis type strain (9901T).</title>
        <authorList>
            <person name="Nolan M."/>
            <person name="Gronow S."/>
            <person name="Lapidus A."/>
            <person name="Ivanova N."/>
            <person name="Copeland A."/>
            <person name="Lucas S."/>
            <person name="Del Rio T.G."/>
            <person name="Chen F."/>
            <person name="Tice H."/>
            <person name="Pitluck S."/>
            <person name="Cheng J.F."/>
            <person name="Sims D."/>
            <person name="Meincke L."/>
            <person name="Bruce D."/>
            <person name="Goodwin L."/>
            <person name="Brettin T."/>
            <person name="Han C."/>
            <person name="Detter J.C."/>
            <person name="Ovchinikova G."/>
            <person name="Pati A."/>
            <person name="Mavromatis K."/>
            <person name="Mikhailova N."/>
            <person name="Chen A."/>
            <person name="Palaniappan K."/>
            <person name="Land M."/>
            <person name="Hauser L."/>
            <person name="Chang Y.J."/>
            <person name="Jeffries C.D."/>
            <person name="Rohde M."/>
            <person name="Sproer C."/>
            <person name="Goker M."/>
            <person name="Bristow J."/>
            <person name="Eisen J.A."/>
            <person name="Markowitz V."/>
            <person name="Hugenholtz P."/>
            <person name="Kyrpides N.C."/>
            <person name="Klenk H.P."/>
            <person name="Chain P."/>
        </authorList>
    </citation>
    <scope>NUCLEOTIDE SEQUENCE [LARGE SCALE GENOMIC DNA]</scope>
    <source>
        <strain evidence="2">ATCC 14647 / DSM 12112 / NCTC 10651 / 9901</strain>
    </source>
</reference>
<evidence type="ECO:0000313" key="2">
    <source>
        <dbReference type="Proteomes" id="UP000002072"/>
    </source>
</evidence>
<dbReference type="STRING" id="519441.Smon_0887"/>
<proteinExistence type="predicted"/>
<dbReference type="Proteomes" id="UP000002072">
    <property type="component" value="Chromosome"/>
</dbReference>
<dbReference type="EMBL" id="CP001779">
    <property type="protein sequence ID" value="ACZ01354.1"/>
    <property type="molecule type" value="Genomic_DNA"/>
</dbReference>
<sequence>MENKKARDIVLKSRNIAIENIAYNINKMGFLPKVEDNFNFRSDNKMRLMAHILRNGFKTGYYVDEKFIEENGFTIKENQYALIFEYLKEIDAETGQKSYRFFKKYNIEQINETDKALEILSKEVKVRKKYNLRKEKLETFFKENNFDLLNRILFIGIIRIVTGKDINFGEKYEKAYKDELIKIAKENPEFIRNVFIETDRFVNKYLYENELVEE</sequence>
<evidence type="ECO:0000313" key="1">
    <source>
        <dbReference type="EMBL" id="ACZ01354.1"/>
    </source>
</evidence>
<gene>
    <name evidence="1" type="ordered locus">Smon_0887</name>
</gene>
<protein>
    <submittedName>
        <fullName evidence="1">Uncharacterized protein</fullName>
    </submittedName>
</protein>
<dbReference type="GeneID" id="29674212"/>
<dbReference type="RefSeq" id="WP_012858903.1">
    <property type="nucleotide sequence ID" value="NC_013515.1"/>
</dbReference>
<dbReference type="KEGG" id="smf:Smon_0887"/>
<organism evidence="1 2">
    <name type="scientific">Streptobacillus moniliformis (strain ATCC 14647 / DSM 12112 / NCTC 10651 / 9901)</name>
    <dbReference type="NCBI Taxonomy" id="519441"/>
    <lineage>
        <taxon>Bacteria</taxon>
        <taxon>Fusobacteriati</taxon>
        <taxon>Fusobacteriota</taxon>
        <taxon>Fusobacteriia</taxon>
        <taxon>Fusobacteriales</taxon>
        <taxon>Leptotrichiaceae</taxon>
        <taxon>Streptobacillus</taxon>
    </lineage>
</organism>
<dbReference type="OrthoDB" id="9907064at2"/>
<name>D1AYH8_STRM9</name>
<dbReference type="HOGENOM" id="CLU_1282619_0_0_0"/>